<keyword evidence="1" id="KW-0436">Ligase</keyword>
<evidence type="ECO:0000313" key="7">
    <source>
        <dbReference type="Proteomes" id="UP000037326"/>
    </source>
</evidence>
<dbReference type="AlphaFoldDB" id="A0A0K9F623"/>
<dbReference type="PANTHER" id="PTHR43585:SF2">
    <property type="entry name" value="ATP-GRASP ENZYME FSQD"/>
    <property type="match status" value="1"/>
</dbReference>
<dbReference type="Proteomes" id="UP000037326">
    <property type="component" value="Unassembled WGS sequence"/>
</dbReference>
<dbReference type="OrthoDB" id="9803907at2"/>
<name>A0A0K9F623_9BACI</name>
<evidence type="ECO:0000256" key="3">
    <source>
        <dbReference type="ARBA" id="ARBA00022840"/>
    </source>
</evidence>
<feature type="domain" description="ATP-grasp" evidence="5">
    <location>
        <begin position="107"/>
        <end position="304"/>
    </location>
</feature>
<dbReference type="Gene3D" id="3.30.470.20">
    <property type="entry name" value="ATP-grasp fold, B domain"/>
    <property type="match status" value="1"/>
</dbReference>
<proteinExistence type="predicted"/>
<dbReference type="PANTHER" id="PTHR43585">
    <property type="entry name" value="FUMIPYRROLE BIOSYNTHESIS PROTEIN C"/>
    <property type="match status" value="1"/>
</dbReference>
<dbReference type="SUPFAM" id="SSF56059">
    <property type="entry name" value="Glutathione synthetase ATP-binding domain-like"/>
    <property type="match status" value="1"/>
</dbReference>
<dbReference type="PROSITE" id="PS50975">
    <property type="entry name" value="ATP_GRASP"/>
    <property type="match status" value="1"/>
</dbReference>
<dbReference type="RefSeq" id="WP_049668529.1">
    <property type="nucleotide sequence ID" value="NZ_LFXJ01000010.1"/>
</dbReference>
<gene>
    <name evidence="6" type="ORF">ACZ11_21300</name>
</gene>
<dbReference type="GeneID" id="96600750"/>
<dbReference type="Pfam" id="PF13535">
    <property type="entry name" value="ATP-grasp_4"/>
    <property type="match status" value="1"/>
</dbReference>
<dbReference type="InterPro" id="IPR013815">
    <property type="entry name" value="ATP_grasp_subdomain_1"/>
</dbReference>
<accession>A0A0K9F623</accession>
<keyword evidence="2 4" id="KW-0547">Nucleotide-binding</keyword>
<dbReference type="InterPro" id="IPR011761">
    <property type="entry name" value="ATP-grasp"/>
</dbReference>
<evidence type="ECO:0000256" key="4">
    <source>
        <dbReference type="PROSITE-ProRule" id="PRU00409"/>
    </source>
</evidence>
<dbReference type="GO" id="GO:0005524">
    <property type="term" value="F:ATP binding"/>
    <property type="evidence" value="ECO:0007669"/>
    <property type="project" value="UniProtKB-UniRule"/>
</dbReference>
<evidence type="ECO:0000313" key="6">
    <source>
        <dbReference type="EMBL" id="KMY29628.1"/>
    </source>
</evidence>
<protein>
    <submittedName>
        <fullName evidence="6">Carbamoyl-phosphate-synthetase</fullName>
    </submittedName>
</protein>
<dbReference type="PATRIC" id="fig|582475.4.peg.3358"/>
<keyword evidence="3 4" id="KW-0067">ATP-binding</keyword>
<dbReference type="Gene3D" id="3.40.50.20">
    <property type="match status" value="1"/>
</dbReference>
<dbReference type="SUPFAM" id="SSF52440">
    <property type="entry name" value="PreATP-grasp domain"/>
    <property type="match status" value="1"/>
</dbReference>
<sequence length="405" mass="45936">MKKLLMLGGAHAQVPAIKKAKEMGYYVVTCDYLEENPGQQFADEYYNVDTTDTEAVLSLAKSLTIDGIVCYATDSALLTATYVAEKLGLPSHPYKSVEILTKKDKFREFLKENNFNVPRFKGYQSFEEAKNDFINFKMPWMVKPVDSSGSRGVSKINSIDHLQEKVENALYFSKAKQFVIEEYIEKNGYQISGDCFSVNGKIVFRSFANTHFSLSNLYPFVPIASSWPYNMPERIHNKVHDEIQRVLDLLKMKTGAFDFDIVIDAKENVYLIEIAARNGGQWVSQAIKYATGIDLIEYTIRAAIGEDCDDLIMVETKGYWGMYVLNSLNCGIFKNVEIDGDIKNNIVEYELLVKPGDPIYSLTGAHRTVGLMMLKFTSLNEMIEKMENMTNLVKIIIEDSLIKNS</sequence>
<organism evidence="6 7">
    <name type="scientific">Lysinibacillus xylanilyticus</name>
    <dbReference type="NCBI Taxonomy" id="582475"/>
    <lineage>
        <taxon>Bacteria</taxon>
        <taxon>Bacillati</taxon>
        <taxon>Bacillota</taxon>
        <taxon>Bacilli</taxon>
        <taxon>Bacillales</taxon>
        <taxon>Bacillaceae</taxon>
        <taxon>Lysinibacillus</taxon>
    </lineage>
</organism>
<evidence type="ECO:0000259" key="5">
    <source>
        <dbReference type="PROSITE" id="PS50975"/>
    </source>
</evidence>
<comment type="caution">
    <text evidence="6">The sequence shown here is derived from an EMBL/GenBank/DDBJ whole genome shotgun (WGS) entry which is preliminary data.</text>
</comment>
<reference evidence="7" key="1">
    <citation type="submission" date="2015-07" db="EMBL/GenBank/DDBJ databases">
        <authorList>
            <consortium name="Consortium for Microbial Forensics and Genomics (microFORGE)"/>
            <person name="Knight B.M."/>
            <person name="Roberts D.P."/>
            <person name="Lin D."/>
            <person name="Hari K."/>
            <person name="Fletcher J."/>
            <person name="Melcher U."/>
            <person name="Blagden T."/>
            <person name="Winegar R.A."/>
        </authorList>
    </citation>
    <scope>NUCLEOTIDE SEQUENCE [LARGE SCALE GENOMIC DNA]</scope>
    <source>
        <strain evidence="7">DSM 23493</strain>
    </source>
</reference>
<dbReference type="InterPro" id="IPR016185">
    <property type="entry name" value="PreATP-grasp_dom_sf"/>
</dbReference>
<dbReference type="InterPro" id="IPR052032">
    <property type="entry name" value="ATP-dep_AA_Ligase"/>
</dbReference>
<dbReference type="Gene3D" id="3.30.1490.20">
    <property type="entry name" value="ATP-grasp fold, A domain"/>
    <property type="match status" value="1"/>
</dbReference>
<dbReference type="GO" id="GO:0046872">
    <property type="term" value="F:metal ion binding"/>
    <property type="evidence" value="ECO:0007669"/>
    <property type="project" value="InterPro"/>
</dbReference>
<dbReference type="GO" id="GO:0016874">
    <property type="term" value="F:ligase activity"/>
    <property type="evidence" value="ECO:0007669"/>
    <property type="project" value="UniProtKB-KW"/>
</dbReference>
<evidence type="ECO:0000256" key="1">
    <source>
        <dbReference type="ARBA" id="ARBA00022598"/>
    </source>
</evidence>
<dbReference type="EMBL" id="LFXJ01000010">
    <property type="protein sequence ID" value="KMY29628.1"/>
    <property type="molecule type" value="Genomic_DNA"/>
</dbReference>
<evidence type="ECO:0000256" key="2">
    <source>
        <dbReference type="ARBA" id="ARBA00022741"/>
    </source>
</evidence>